<evidence type="ECO:0000313" key="1">
    <source>
        <dbReference type="EMBL" id="KAJ4958091.1"/>
    </source>
</evidence>
<protein>
    <submittedName>
        <fullName evidence="1">Uncharacterized protein</fullName>
    </submittedName>
</protein>
<keyword evidence="2" id="KW-1185">Reference proteome</keyword>
<comment type="caution">
    <text evidence="1">The sequence shown here is derived from an EMBL/GenBank/DDBJ whole genome shotgun (WGS) entry which is preliminary data.</text>
</comment>
<sequence>MPCYHCVLAFKIRKSIFNPMILFIKEALNLPGSAATIFSHLHWEHLSEMLQELQSVRHLSHPPPPVDDFSEKRQLSIPIVLALRSRASIFASSSVQNPRFTAEDVFPLNSQIVTCKR</sequence>
<reference evidence="1" key="1">
    <citation type="journal article" date="2023" name="Plant J.">
        <title>The genome of the king protea, Protea cynaroides.</title>
        <authorList>
            <person name="Chang J."/>
            <person name="Duong T.A."/>
            <person name="Schoeman C."/>
            <person name="Ma X."/>
            <person name="Roodt D."/>
            <person name="Barker N."/>
            <person name="Li Z."/>
            <person name="Van de Peer Y."/>
            <person name="Mizrachi E."/>
        </authorList>
    </citation>
    <scope>NUCLEOTIDE SEQUENCE</scope>
    <source>
        <tissue evidence="1">Young leaves</tissue>
    </source>
</reference>
<name>A0A9Q0H3R2_9MAGN</name>
<dbReference type="Proteomes" id="UP001141806">
    <property type="component" value="Unassembled WGS sequence"/>
</dbReference>
<evidence type="ECO:0000313" key="2">
    <source>
        <dbReference type="Proteomes" id="UP001141806"/>
    </source>
</evidence>
<gene>
    <name evidence="1" type="ORF">NE237_025202</name>
</gene>
<dbReference type="AlphaFoldDB" id="A0A9Q0H3R2"/>
<proteinExistence type="predicted"/>
<accession>A0A9Q0H3R2</accession>
<organism evidence="1 2">
    <name type="scientific">Protea cynaroides</name>
    <dbReference type="NCBI Taxonomy" id="273540"/>
    <lineage>
        <taxon>Eukaryota</taxon>
        <taxon>Viridiplantae</taxon>
        <taxon>Streptophyta</taxon>
        <taxon>Embryophyta</taxon>
        <taxon>Tracheophyta</taxon>
        <taxon>Spermatophyta</taxon>
        <taxon>Magnoliopsida</taxon>
        <taxon>Proteales</taxon>
        <taxon>Proteaceae</taxon>
        <taxon>Protea</taxon>
    </lineage>
</organism>
<dbReference type="EMBL" id="JAMYWD010000010">
    <property type="protein sequence ID" value="KAJ4958091.1"/>
    <property type="molecule type" value="Genomic_DNA"/>
</dbReference>